<name>A0ABR1WKC8_9PEZI</name>
<keyword evidence="2" id="KW-1185">Reference proteome</keyword>
<evidence type="ECO:0008006" key="3">
    <source>
        <dbReference type="Google" id="ProtNLM"/>
    </source>
</evidence>
<evidence type="ECO:0000313" key="1">
    <source>
        <dbReference type="EMBL" id="KAK8083981.1"/>
    </source>
</evidence>
<sequence length="132" mass="15168">MDPSNIVSIIELSTSALKLGSKVFYEFFGNDRSIEKLQRLNLRLQGLNEILQKIPKSEIPLLKAQYRGIDTTLRECKAFLKDYEATLSSKSGFRAATQRTGFLFSESRLDSFNKRIDDHFHELNAHIGFRIL</sequence>
<organism evidence="1 2">
    <name type="scientific">Apiospora saccharicola</name>
    <dbReference type="NCBI Taxonomy" id="335842"/>
    <lineage>
        <taxon>Eukaryota</taxon>
        <taxon>Fungi</taxon>
        <taxon>Dikarya</taxon>
        <taxon>Ascomycota</taxon>
        <taxon>Pezizomycotina</taxon>
        <taxon>Sordariomycetes</taxon>
        <taxon>Xylariomycetidae</taxon>
        <taxon>Amphisphaeriales</taxon>
        <taxon>Apiosporaceae</taxon>
        <taxon>Apiospora</taxon>
    </lineage>
</organism>
<comment type="caution">
    <text evidence="1">The sequence shown here is derived from an EMBL/GenBank/DDBJ whole genome shotgun (WGS) entry which is preliminary data.</text>
</comment>
<reference evidence="1 2" key="1">
    <citation type="submission" date="2023-01" db="EMBL/GenBank/DDBJ databases">
        <title>Analysis of 21 Apiospora genomes using comparative genomics revels a genus with tremendous synthesis potential of carbohydrate active enzymes and secondary metabolites.</title>
        <authorList>
            <person name="Sorensen T."/>
        </authorList>
    </citation>
    <scope>NUCLEOTIDE SEQUENCE [LARGE SCALE GENOMIC DNA]</scope>
    <source>
        <strain evidence="1 2">CBS 83171</strain>
    </source>
</reference>
<protein>
    <recommendedName>
        <fullName evidence="3">Fungal N-terminal domain-containing protein</fullName>
    </recommendedName>
</protein>
<gene>
    <name evidence="1" type="ORF">PG996_002762</name>
</gene>
<dbReference type="EMBL" id="JAQQWM010000001">
    <property type="protein sequence ID" value="KAK8083981.1"/>
    <property type="molecule type" value="Genomic_DNA"/>
</dbReference>
<proteinExistence type="predicted"/>
<accession>A0ABR1WKC8</accession>
<dbReference type="Proteomes" id="UP001446871">
    <property type="component" value="Unassembled WGS sequence"/>
</dbReference>
<evidence type="ECO:0000313" key="2">
    <source>
        <dbReference type="Proteomes" id="UP001446871"/>
    </source>
</evidence>